<dbReference type="Proteomes" id="UP000824633">
    <property type="component" value="Chromosome"/>
</dbReference>
<organism evidence="1 2">
    <name type="scientific">Clostridium gelidum</name>
    <dbReference type="NCBI Taxonomy" id="704125"/>
    <lineage>
        <taxon>Bacteria</taxon>
        <taxon>Bacillati</taxon>
        <taxon>Bacillota</taxon>
        <taxon>Clostridia</taxon>
        <taxon>Eubacteriales</taxon>
        <taxon>Clostridiaceae</taxon>
        <taxon>Clostridium</taxon>
    </lineage>
</organism>
<name>A0ABN6J021_9CLOT</name>
<gene>
    <name evidence="1" type="ORF">psyc5s11_36440</name>
</gene>
<evidence type="ECO:0000313" key="2">
    <source>
        <dbReference type="Proteomes" id="UP000824633"/>
    </source>
</evidence>
<evidence type="ECO:0000313" key="1">
    <source>
        <dbReference type="EMBL" id="BCZ47577.1"/>
    </source>
</evidence>
<reference evidence="2" key="1">
    <citation type="submission" date="2021-07" db="EMBL/GenBank/DDBJ databases">
        <title>Complete genome sequencing of a Clostridium isolate.</title>
        <authorList>
            <person name="Ueki A."/>
            <person name="Tonouchi A."/>
        </authorList>
    </citation>
    <scope>NUCLEOTIDE SEQUENCE [LARGE SCALE GENOMIC DNA]</scope>
    <source>
        <strain evidence="2">C5S11</strain>
    </source>
</reference>
<protein>
    <submittedName>
        <fullName evidence="1">Uncharacterized protein</fullName>
    </submittedName>
</protein>
<sequence length="155" mass="18671">MNTGILKYIENCEYKIYKKNLQHKCRGSYQNYYFVVKETKIIDVFWEKEVNEVIKERLSYNNIDLIVYKVVERINDKYFSFWNNNHIEYIVNEELKCHTEQGFFFCKSIEQAKNENFSNRTDISKLKAKVKIDDLIGGNLRDLQFSRCIPIEIID</sequence>
<keyword evidence="2" id="KW-1185">Reference proteome</keyword>
<dbReference type="EMBL" id="AP024849">
    <property type="protein sequence ID" value="BCZ47577.1"/>
    <property type="molecule type" value="Genomic_DNA"/>
</dbReference>
<dbReference type="RefSeq" id="WP_224033905.1">
    <property type="nucleotide sequence ID" value="NZ_AP024849.1"/>
</dbReference>
<proteinExistence type="predicted"/>
<accession>A0ABN6J021</accession>